<evidence type="ECO:0000313" key="1">
    <source>
        <dbReference type="EMBL" id="KAL3512097.1"/>
    </source>
</evidence>
<proteinExistence type="predicted"/>
<gene>
    <name evidence="1" type="ORF">ACH5RR_024814</name>
</gene>
<dbReference type="AlphaFoldDB" id="A0ABD2YXW0"/>
<evidence type="ECO:0000313" key="2">
    <source>
        <dbReference type="Proteomes" id="UP001630127"/>
    </source>
</evidence>
<comment type="caution">
    <text evidence="1">The sequence shown here is derived from an EMBL/GenBank/DDBJ whole genome shotgun (WGS) entry which is preliminary data.</text>
</comment>
<reference evidence="1 2" key="1">
    <citation type="submission" date="2024-11" db="EMBL/GenBank/DDBJ databases">
        <title>A near-complete genome assembly of Cinchona calisaya.</title>
        <authorList>
            <person name="Lian D.C."/>
            <person name="Zhao X.W."/>
            <person name="Wei L."/>
        </authorList>
    </citation>
    <scope>NUCLEOTIDE SEQUENCE [LARGE SCALE GENOMIC DNA]</scope>
    <source>
        <tissue evidence="1">Nenye</tissue>
    </source>
</reference>
<sequence>MDDDGIATQMSLESQLISAAAVDACDGGQTHVHEWYPLSAFSLGLWNTVGEVLHKDMDWRKLNKVSIVGGKSLLNQVPVKVKGLSGEELAARNDLELTD</sequence>
<keyword evidence="2" id="KW-1185">Reference proteome</keyword>
<accession>A0ABD2YXW0</accession>
<name>A0ABD2YXW0_9GENT</name>
<dbReference type="Proteomes" id="UP001630127">
    <property type="component" value="Unassembled WGS sequence"/>
</dbReference>
<dbReference type="EMBL" id="JBJUIK010000011">
    <property type="protein sequence ID" value="KAL3512097.1"/>
    <property type="molecule type" value="Genomic_DNA"/>
</dbReference>
<organism evidence="1 2">
    <name type="scientific">Cinchona calisaya</name>
    <dbReference type="NCBI Taxonomy" id="153742"/>
    <lineage>
        <taxon>Eukaryota</taxon>
        <taxon>Viridiplantae</taxon>
        <taxon>Streptophyta</taxon>
        <taxon>Embryophyta</taxon>
        <taxon>Tracheophyta</taxon>
        <taxon>Spermatophyta</taxon>
        <taxon>Magnoliopsida</taxon>
        <taxon>eudicotyledons</taxon>
        <taxon>Gunneridae</taxon>
        <taxon>Pentapetalae</taxon>
        <taxon>asterids</taxon>
        <taxon>lamiids</taxon>
        <taxon>Gentianales</taxon>
        <taxon>Rubiaceae</taxon>
        <taxon>Cinchonoideae</taxon>
        <taxon>Cinchoneae</taxon>
        <taxon>Cinchona</taxon>
    </lineage>
</organism>
<protein>
    <submittedName>
        <fullName evidence="1">Uncharacterized protein</fullName>
    </submittedName>
</protein>